<sequence>MNMIVRHWNVAKVALAEDRALAKSRVERTQTDFLPAALEIIEKPVSPTARISFYLFGGGLVLALLWAVFGRLDVVASASGKIIPAGSVKLIQPSSAGVVRSILVRDGQAVRKGQALVELDPTETAADIAQAKSALQTALLEVARARAVLGALDGHGLHFSAPTGTPAEIAETQRSLASSEFAAISAAMSGRGADRSAASASRDEALTQARKLDETLPLIDEQLQAYEALLAKGFAAKLKVIELRRQRQVAIRDRDAALDTARRSEAELAGAGSGVALSRAEARSKVLQDLARSQAEARLRTEELVKSEQRSRLQRLVSPVDGTVAQLAIHTVGGVVEPAKPIMIIVPSRASLEAEVRLLNKDMGFVRIGQDVAVKIEAFPFTRYGTIPGQVVSISSDAIEDEKLGLVYPVRIKLKRMLISRESGRVRLTPGMSVTADVRTGERSIASYLLSPIDEARLEAGRER</sequence>
<keyword evidence="8 9" id="KW-0472">Membrane</keyword>
<keyword evidence="13" id="KW-1185">Reference proteome</keyword>
<keyword evidence="5 9" id="KW-0997">Cell inner membrane</keyword>
<evidence type="ECO:0000256" key="1">
    <source>
        <dbReference type="ARBA" id="ARBA00004377"/>
    </source>
</evidence>
<feature type="domain" description="AprE-like beta-barrel" evidence="11">
    <location>
        <begin position="353"/>
        <end position="441"/>
    </location>
</feature>
<keyword evidence="4 9" id="KW-1003">Cell membrane</keyword>
<dbReference type="PANTHER" id="PTHR30386">
    <property type="entry name" value="MEMBRANE FUSION SUBUNIT OF EMRAB-TOLC MULTIDRUG EFFLUX PUMP"/>
    <property type="match status" value="1"/>
</dbReference>
<evidence type="ECO:0000256" key="8">
    <source>
        <dbReference type="ARBA" id="ARBA00023136"/>
    </source>
</evidence>
<dbReference type="KEGG" id="smaz:LH19_12890"/>
<organism evidence="12 13">
    <name type="scientific">Sphingopyxis macrogoltabida</name>
    <name type="common">Sphingomonas macrogoltabidus</name>
    <dbReference type="NCBI Taxonomy" id="33050"/>
    <lineage>
        <taxon>Bacteria</taxon>
        <taxon>Pseudomonadati</taxon>
        <taxon>Pseudomonadota</taxon>
        <taxon>Alphaproteobacteria</taxon>
        <taxon>Sphingomonadales</taxon>
        <taxon>Sphingomonadaceae</taxon>
        <taxon>Sphingopyxis</taxon>
    </lineage>
</organism>
<dbReference type="SUPFAM" id="SSF111369">
    <property type="entry name" value="HlyD-like secretion proteins"/>
    <property type="match status" value="1"/>
</dbReference>
<dbReference type="GO" id="GO:0015031">
    <property type="term" value="P:protein transport"/>
    <property type="evidence" value="ECO:0007669"/>
    <property type="project" value="InterPro"/>
</dbReference>
<gene>
    <name evidence="12" type="ORF">ATM17_07015</name>
</gene>
<evidence type="ECO:0000259" key="10">
    <source>
        <dbReference type="Pfam" id="PF25917"/>
    </source>
</evidence>
<evidence type="ECO:0000313" key="12">
    <source>
        <dbReference type="EMBL" id="AMU88793.1"/>
    </source>
</evidence>
<keyword evidence="3 9" id="KW-0813">Transport</keyword>
<dbReference type="InterPro" id="IPR058982">
    <property type="entry name" value="Beta-barrel_AprE"/>
</dbReference>
<reference evidence="13" key="1">
    <citation type="submission" date="2015-11" db="EMBL/GenBank/DDBJ databases">
        <title>Complete genome sequence of a polyethylene-glycol degrader Sphingopyxis macrogoltabida 203N (NBRC 111659).</title>
        <authorList>
            <person name="Yoshiyuki O."/>
            <person name="Shouta N."/>
            <person name="Nagata Y."/>
            <person name="Numata M."/>
            <person name="Tsuchikane K."/>
            <person name="Hosoyama A."/>
            <person name="Yamazoe A."/>
            <person name="Tsuda M."/>
            <person name="Fujita N."/>
            <person name="Kawai F."/>
        </authorList>
    </citation>
    <scope>NUCLEOTIDE SEQUENCE [LARGE SCALE GENOMIC DNA]</scope>
    <source>
        <strain evidence="13">203N</strain>
    </source>
</reference>
<accession>A0AAC8YYW5</accession>
<dbReference type="InterPro" id="IPR050739">
    <property type="entry name" value="MFP"/>
</dbReference>
<dbReference type="PRINTS" id="PR01490">
    <property type="entry name" value="RTXTOXIND"/>
</dbReference>
<evidence type="ECO:0000256" key="3">
    <source>
        <dbReference type="ARBA" id="ARBA00022448"/>
    </source>
</evidence>
<dbReference type="RefSeq" id="WP_054728400.1">
    <property type="nucleotide sequence ID" value="NZ_CP009429.1"/>
</dbReference>
<evidence type="ECO:0000256" key="9">
    <source>
        <dbReference type="RuleBase" id="RU365093"/>
    </source>
</evidence>
<reference evidence="12 13" key="2">
    <citation type="journal article" date="2016" name="Genome Announc.">
        <title>Complete Genome Sequence of Sphingopyxis macrogoltabida Strain 203N (NBRC 111659), a Polyethylene Glycol Degrader.</title>
        <authorList>
            <person name="Ohtsubo Y."/>
            <person name="Nonoyama S."/>
            <person name="Nagata Y."/>
            <person name="Numata M."/>
            <person name="Tsuchikane K."/>
            <person name="Hosoyama A."/>
            <person name="Yamazoe A."/>
            <person name="Tsuda M."/>
            <person name="Fujita N."/>
            <person name="Kawai F."/>
        </authorList>
    </citation>
    <scope>NUCLEOTIDE SEQUENCE [LARGE SCALE GENOMIC DNA]</scope>
    <source>
        <strain evidence="12 13">203N</strain>
    </source>
</reference>
<dbReference type="Pfam" id="PF25917">
    <property type="entry name" value="BSH_RND"/>
    <property type="match status" value="1"/>
</dbReference>
<evidence type="ECO:0000256" key="6">
    <source>
        <dbReference type="ARBA" id="ARBA00022692"/>
    </source>
</evidence>
<dbReference type="EMBL" id="CP013344">
    <property type="protein sequence ID" value="AMU88793.1"/>
    <property type="molecule type" value="Genomic_DNA"/>
</dbReference>
<feature type="domain" description="Multidrug resistance protein MdtA-like barrel-sandwich hybrid" evidence="10">
    <location>
        <begin position="92"/>
        <end position="346"/>
    </location>
</feature>
<dbReference type="Gene3D" id="1.10.287.470">
    <property type="entry name" value="Helix hairpin bin"/>
    <property type="match status" value="1"/>
</dbReference>
<proteinExistence type="inferred from homology"/>
<name>A0AAC8YYW5_SPHMC</name>
<dbReference type="Pfam" id="PF26002">
    <property type="entry name" value="Beta-barrel_AprE"/>
    <property type="match status" value="1"/>
</dbReference>
<evidence type="ECO:0000313" key="13">
    <source>
        <dbReference type="Proteomes" id="UP000076088"/>
    </source>
</evidence>
<dbReference type="InterPro" id="IPR058625">
    <property type="entry name" value="MdtA-like_BSH"/>
</dbReference>
<comment type="subcellular location">
    <subcellularLocation>
        <location evidence="1 9">Cell inner membrane</location>
        <topology evidence="1 9">Single-pass membrane protein</topology>
    </subcellularLocation>
</comment>
<feature type="transmembrane region" description="Helical" evidence="9">
    <location>
        <begin position="51"/>
        <end position="69"/>
    </location>
</feature>
<dbReference type="InterPro" id="IPR010129">
    <property type="entry name" value="T1SS_HlyD"/>
</dbReference>
<evidence type="ECO:0000256" key="5">
    <source>
        <dbReference type="ARBA" id="ARBA00022519"/>
    </source>
</evidence>
<protein>
    <recommendedName>
        <fullName evidence="9">Membrane fusion protein (MFP) family protein</fullName>
    </recommendedName>
</protein>
<dbReference type="Proteomes" id="UP000076088">
    <property type="component" value="Chromosome"/>
</dbReference>
<evidence type="ECO:0000259" key="11">
    <source>
        <dbReference type="Pfam" id="PF26002"/>
    </source>
</evidence>
<dbReference type="PANTHER" id="PTHR30386:SF27">
    <property type="entry name" value="MEMBRANE FUSION PROTEIN (MFP) FAMILY PROTEIN"/>
    <property type="match status" value="1"/>
</dbReference>
<keyword evidence="6 9" id="KW-0812">Transmembrane</keyword>
<keyword evidence="7 9" id="KW-1133">Transmembrane helix</keyword>
<comment type="similarity">
    <text evidence="2 9">Belongs to the membrane fusion protein (MFP) (TC 8.A.1) family.</text>
</comment>
<dbReference type="GO" id="GO:0005886">
    <property type="term" value="C:plasma membrane"/>
    <property type="evidence" value="ECO:0007669"/>
    <property type="project" value="UniProtKB-SubCell"/>
</dbReference>
<evidence type="ECO:0000256" key="4">
    <source>
        <dbReference type="ARBA" id="ARBA00022475"/>
    </source>
</evidence>
<dbReference type="NCBIfam" id="TIGR01843">
    <property type="entry name" value="type_I_hlyD"/>
    <property type="match status" value="1"/>
</dbReference>
<dbReference type="AlphaFoldDB" id="A0AAC8YYW5"/>
<evidence type="ECO:0000256" key="7">
    <source>
        <dbReference type="ARBA" id="ARBA00022989"/>
    </source>
</evidence>
<dbReference type="Gene3D" id="2.40.30.170">
    <property type="match status" value="1"/>
</dbReference>
<dbReference type="Gene3D" id="2.40.50.100">
    <property type="match status" value="1"/>
</dbReference>
<evidence type="ECO:0000256" key="2">
    <source>
        <dbReference type="ARBA" id="ARBA00009477"/>
    </source>
</evidence>